<dbReference type="GO" id="GO:0003676">
    <property type="term" value="F:nucleic acid binding"/>
    <property type="evidence" value="ECO:0007669"/>
    <property type="project" value="InterPro"/>
</dbReference>
<reference evidence="2" key="2">
    <citation type="submission" date="2020-09" db="EMBL/GenBank/DDBJ databases">
        <authorList>
            <person name="Sun Q."/>
            <person name="Kim S."/>
        </authorList>
    </citation>
    <scope>NUCLEOTIDE SEQUENCE</scope>
    <source>
        <strain evidence="2">KCTC 12870</strain>
    </source>
</reference>
<evidence type="ECO:0000313" key="3">
    <source>
        <dbReference type="Proteomes" id="UP000642829"/>
    </source>
</evidence>
<evidence type="ECO:0000313" key="2">
    <source>
        <dbReference type="EMBL" id="GHC11582.1"/>
    </source>
</evidence>
<evidence type="ECO:0000259" key="1">
    <source>
        <dbReference type="PROSITE" id="PS50879"/>
    </source>
</evidence>
<dbReference type="InterPro" id="IPR002156">
    <property type="entry name" value="RNaseH_domain"/>
</dbReference>
<dbReference type="RefSeq" id="WP_189516927.1">
    <property type="nucleotide sequence ID" value="NZ_BMXG01000026.1"/>
</dbReference>
<dbReference type="AlphaFoldDB" id="A0A8J3DEX0"/>
<dbReference type="GO" id="GO:0004523">
    <property type="term" value="F:RNA-DNA hybrid ribonuclease activity"/>
    <property type="evidence" value="ECO:0007669"/>
    <property type="project" value="InterPro"/>
</dbReference>
<dbReference type="Proteomes" id="UP000642829">
    <property type="component" value="Unassembled WGS sequence"/>
</dbReference>
<organism evidence="2 3">
    <name type="scientific">Cerasicoccus arenae</name>
    <dbReference type="NCBI Taxonomy" id="424488"/>
    <lineage>
        <taxon>Bacteria</taxon>
        <taxon>Pseudomonadati</taxon>
        <taxon>Verrucomicrobiota</taxon>
        <taxon>Opitutia</taxon>
        <taxon>Puniceicoccales</taxon>
        <taxon>Cerasicoccaceae</taxon>
        <taxon>Cerasicoccus</taxon>
    </lineage>
</organism>
<dbReference type="Gene3D" id="3.30.420.10">
    <property type="entry name" value="Ribonuclease H-like superfamily/Ribonuclease H"/>
    <property type="match status" value="1"/>
</dbReference>
<comment type="caution">
    <text evidence="2">The sequence shown here is derived from an EMBL/GenBank/DDBJ whole genome shotgun (WGS) entry which is preliminary data.</text>
</comment>
<protein>
    <recommendedName>
        <fullName evidence="1">RNase H type-1 domain-containing protein</fullName>
    </recommendedName>
</protein>
<proteinExistence type="predicted"/>
<dbReference type="InterPro" id="IPR036397">
    <property type="entry name" value="RNaseH_sf"/>
</dbReference>
<dbReference type="SUPFAM" id="SSF53098">
    <property type="entry name" value="Ribonuclease H-like"/>
    <property type="match status" value="1"/>
</dbReference>
<sequence length="157" mass="18071">MYLFTDCSVSVQKNIGVGGYLFIEDPEGSLENLENYICLNVFEGVTSTEAELRTLIWALNDLEEPTENISVYTDSQNIVSLLERRGRLEGNDFRNSSGEELKHGKSYKEFYKLLDDLNFNVTKVRGHTPVNERNKIEITFSLLDRKTRKELRSRLAV</sequence>
<keyword evidence="3" id="KW-1185">Reference proteome</keyword>
<dbReference type="Pfam" id="PF00075">
    <property type="entry name" value="RNase_H"/>
    <property type="match status" value="1"/>
</dbReference>
<name>A0A8J3DEX0_9BACT</name>
<gene>
    <name evidence="2" type="ORF">GCM10007047_31070</name>
</gene>
<dbReference type="InterPro" id="IPR012337">
    <property type="entry name" value="RNaseH-like_sf"/>
</dbReference>
<reference evidence="2" key="1">
    <citation type="journal article" date="2014" name="Int. J. Syst. Evol. Microbiol.">
        <title>Complete genome sequence of Corynebacterium casei LMG S-19264T (=DSM 44701T), isolated from a smear-ripened cheese.</title>
        <authorList>
            <consortium name="US DOE Joint Genome Institute (JGI-PGF)"/>
            <person name="Walter F."/>
            <person name="Albersmeier A."/>
            <person name="Kalinowski J."/>
            <person name="Ruckert C."/>
        </authorList>
    </citation>
    <scope>NUCLEOTIDE SEQUENCE</scope>
    <source>
        <strain evidence="2">KCTC 12870</strain>
    </source>
</reference>
<accession>A0A8J3DEX0</accession>
<dbReference type="PROSITE" id="PS50879">
    <property type="entry name" value="RNASE_H_1"/>
    <property type="match status" value="1"/>
</dbReference>
<dbReference type="EMBL" id="BMXG01000026">
    <property type="protein sequence ID" value="GHC11582.1"/>
    <property type="molecule type" value="Genomic_DNA"/>
</dbReference>
<feature type="domain" description="RNase H type-1" evidence="1">
    <location>
        <begin position="1"/>
        <end position="143"/>
    </location>
</feature>